<evidence type="ECO:0000256" key="3">
    <source>
        <dbReference type="ARBA" id="ARBA00022692"/>
    </source>
</evidence>
<dbReference type="OrthoDB" id="9786339at2"/>
<feature type="region of interest" description="Disordered" evidence="8">
    <location>
        <begin position="1142"/>
        <end position="1203"/>
    </location>
</feature>
<keyword evidence="5" id="KW-0573">Peptidoglycan synthesis</keyword>
<comment type="subcellular location">
    <subcellularLocation>
        <location evidence="1">Cell membrane</location>
        <topology evidence="1">Multi-pass membrane protein</topology>
    </subcellularLocation>
</comment>
<protein>
    <submittedName>
        <fullName evidence="10">Murein biosynthesis protein MurJ</fullName>
    </submittedName>
</protein>
<comment type="caution">
    <text evidence="10">The sequence shown here is derived from an EMBL/GenBank/DDBJ whole genome shotgun (WGS) entry which is preliminary data.</text>
</comment>
<keyword evidence="11" id="KW-1185">Reference proteome</keyword>
<dbReference type="Proteomes" id="UP000285278">
    <property type="component" value="Unassembled WGS sequence"/>
</dbReference>
<feature type="compositionally biased region" description="Low complexity" evidence="8">
    <location>
        <begin position="86"/>
        <end position="99"/>
    </location>
</feature>
<feature type="transmembrane region" description="Helical" evidence="9">
    <location>
        <begin position="170"/>
        <end position="189"/>
    </location>
</feature>
<dbReference type="PRINTS" id="PR01806">
    <property type="entry name" value="VIRFACTRMVIN"/>
</dbReference>
<dbReference type="STRING" id="1451189.CFAL_11790"/>
<dbReference type="Gene3D" id="3.30.200.20">
    <property type="entry name" value="Phosphorylase Kinase, domain 1"/>
    <property type="match status" value="1"/>
</dbReference>
<evidence type="ECO:0000313" key="10">
    <source>
        <dbReference type="EMBL" id="RIX36183.1"/>
    </source>
</evidence>
<feature type="compositionally biased region" description="Low complexity" evidence="8">
    <location>
        <begin position="69"/>
        <end position="78"/>
    </location>
</feature>
<feature type="compositionally biased region" description="Polar residues" evidence="8">
    <location>
        <begin position="32"/>
        <end position="45"/>
    </location>
</feature>
<feature type="transmembrane region" description="Helical" evidence="9">
    <location>
        <begin position="510"/>
        <end position="529"/>
    </location>
</feature>
<gene>
    <name evidence="10" type="ORF">D3M95_02550</name>
</gene>
<dbReference type="GO" id="GO:0005886">
    <property type="term" value="C:plasma membrane"/>
    <property type="evidence" value="ECO:0007669"/>
    <property type="project" value="UniProtKB-SubCell"/>
</dbReference>
<dbReference type="GO" id="GO:0034204">
    <property type="term" value="P:lipid translocation"/>
    <property type="evidence" value="ECO:0007669"/>
    <property type="project" value="TreeGrafter"/>
</dbReference>
<evidence type="ECO:0000256" key="5">
    <source>
        <dbReference type="ARBA" id="ARBA00022984"/>
    </source>
</evidence>
<dbReference type="GO" id="GO:0008360">
    <property type="term" value="P:regulation of cell shape"/>
    <property type="evidence" value="ECO:0007669"/>
    <property type="project" value="UniProtKB-KW"/>
</dbReference>
<dbReference type="Gene3D" id="1.10.510.10">
    <property type="entry name" value="Transferase(Phosphotransferase) domain 1"/>
    <property type="match status" value="1"/>
</dbReference>
<feature type="transmembrane region" description="Helical" evidence="9">
    <location>
        <begin position="318"/>
        <end position="339"/>
    </location>
</feature>
<dbReference type="GO" id="GO:0015648">
    <property type="term" value="F:lipid-linked peptidoglycan transporter activity"/>
    <property type="evidence" value="ECO:0007669"/>
    <property type="project" value="TreeGrafter"/>
</dbReference>
<proteinExistence type="predicted"/>
<feature type="transmembrane region" description="Helical" evidence="9">
    <location>
        <begin position="209"/>
        <end position="229"/>
    </location>
</feature>
<dbReference type="CDD" id="cd13123">
    <property type="entry name" value="MATE_MurJ_like"/>
    <property type="match status" value="1"/>
</dbReference>
<evidence type="ECO:0000256" key="2">
    <source>
        <dbReference type="ARBA" id="ARBA00022475"/>
    </source>
</evidence>
<organism evidence="10 11">
    <name type="scientific">Corynebacterium falsenii</name>
    <dbReference type="NCBI Taxonomy" id="108486"/>
    <lineage>
        <taxon>Bacteria</taxon>
        <taxon>Bacillati</taxon>
        <taxon>Actinomycetota</taxon>
        <taxon>Actinomycetes</taxon>
        <taxon>Mycobacteriales</taxon>
        <taxon>Corynebacteriaceae</taxon>
        <taxon>Corynebacterium</taxon>
    </lineage>
</organism>
<keyword evidence="4" id="KW-0133">Cell shape</keyword>
<feature type="region of interest" description="Disordered" evidence="8">
    <location>
        <begin position="659"/>
        <end position="685"/>
    </location>
</feature>
<feature type="compositionally biased region" description="Low complexity" evidence="8">
    <location>
        <begin position="46"/>
        <end position="60"/>
    </location>
</feature>
<dbReference type="PANTHER" id="PTHR47019:SF1">
    <property type="entry name" value="LIPID II FLIPPASE MURJ"/>
    <property type="match status" value="1"/>
</dbReference>
<dbReference type="EMBL" id="QXJK01000002">
    <property type="protein sequence ID" value="RIX36183.1"/>
    <property type="molecule type" value="Genomic_DNA"/>
</dbReference>
<dbReference type="InterPro" id="IPR051050">
    <property type="entry name" value="Lipid_II_flippase_MurJ/MviN"/>
</dbReference>
<sequence length="1248" mass="131753">MIAFVDHREQDSQPTSGQRGRFHAPLPPAIVPSSSKTEPSGTTPPGSSQAASQDSGSALSHPQGTEQKAAQATADAPAGSQRESSATGATDATADAAPTQGKASAGADTDTKKHTAADSDDSAMLRTGGSMAIATLLSRITGFLRAVFISAALGGAVSSAFNTANTLPNLVTELVLGAVLTALVVPVLVRAEKEDADKGEAFIRRLLTITFSITIVVTIASVLLAPVLIRISLPEDGKVNIEMATAFSYLLLPQILFYAMFAVFMAVLNTKGIFKPGAWAPVANNIVTLAVMSLYFFVPEQSRLQPTDNVTFTNPHVMLLGLGTTLGVVIQAVIMLPYLKKANINLKPLWGLDDRLKAFGGMAVAIILYVAISQVGWNLNNRIAGNTWAVAPTIYMQAWQLLQMPYGVIGVTLLTAVMPRLSRNAADGDDKAVVRDLTVASKLTMMALVPVIVFYTCFGTLIATALFAYKNFSMDDATVLGWTVSFSAFTLIPYAIVLLHLRVFYAREEVWTPTFIIAGITITKLALAYTAPHIATEPRLVVVLLGAANGFGFLAGAIIGDRLLRRSLGSLQFRKVTKTVLWALGSSLLGALVAWRVDVLIHTYVFPDVANPYMLFRLLISGVIFLGVTGVVLLRAPLPEISLLLGVLSRVPGLAKVLPKPRPADMEEEKPYEPQQATSAQELAARESASMSGSMMGTALPPLSAGRVRGPRLVAGAPILEGRYRLLADHGGSSSARLWQGRDVSDGSIVALTIMDPCAYVKAHAEPGEYINPNGARVRKAKDDILRRSAKLKDLDEPGMAKVRRVIDYGTLVLIVSDWMQGSPLTTVAESAPDPLAAGYAVASLADAAAAAHDAETCLGLDHRDRLRVTTQGTAVVAFPGVLPNNSTRQDTHGIAVALGLLLEHVPFEDVPDALTNAYRTIKDLNSSDTDAVDLRKVAKQLRSIATGELSVAEDDTPDPSSRAGFGAERNRPRNLVMAGGLAFVTVVLLAALIAGLVSILGGNRNDSPLSTNSLRQGAESIVDGDPAPVALSNARAWMPVNGKGTEDNPGMVPLVLDGNPATRWESDVYVNQLGPGPNSLKEGVGILIDLPQDTRIHSVALQGLTPGTTMQLRTSTGDPTTLNDTTLLDTVSVTAPDMTVELDPTRRDTPSTTQQVPSANPASPSDAVTVTVEPQPGASASADPGSNPNNDPKGPGRPKGNRLLLWITGLPMPNAASISDISVQGTWPGMNAEDQPEGSELSTASSP</sequence>
<name>A0A418Q9D7_9CORY</name>
<keyword evidence="2" id="KW-1003">Cell membrane</keyword>
<feature type="region of interest" description="Disordered" evidence="8">
    <location>
        <begin position="1"/>
        <end position="123"/>
    </location>
</feature>
<feature type="compositionally biased region" description="Basic and acidic residues" evidence="8">
    <location>
        <begin position="1"/>
        <end position="11"/>
    </location>
</feature>
<feature type="compositionally biased region" description="Basic and acidic residues" evidence="8">
    <location>
        <begin position="662"/>
        <end position="672"/>
    </location>
</feature>
<feature type="transmembrane region" description="Helical" evidence="9">
    <location>
        <begin position="399"/>
        <end position="422"/>
    </location>
</feature>
<feature type="transmembrane region" description="Helical" evidence="9">
    <location>
        <begin position="541"/>
        <end position="564"/>
    </location>
</feature>
<dbReference type="CDD" id="cd13973">
    <property type="entry name" value="PK_MviN-like"/>
    <property type="match status" value="1"/>
</dbReference>
<evidence type="ECO:0000256" key="7">
    <source>
        <dbReference type="ARBA" id="ARBA00023136"/>
    </source>
</evidence>
<feature type="transmembrane region" description="Helical" evidence="9">
    <location>
        <begin position="279"/>
        <end position="298"/>
    </location>
</feature>
<dbReference type="AlphaFoldDB" id="A0A418Q9D7"/>
<evidence type="ECO:0000256" key="9">
    <source>
        <dbReference type="SAM" id="Phobius"/>
    </source>
</evidence>
<keyword evidence="7 9" id="KW-0472">Membrane</keyword>
<evidence type="ECO:0000256" key="6">
    <source>
        <dbReference type="ARBA" id="ARBA00022989"/>
    </source>
</evidence>
<dbReference type="PANTHER" id="PTHR47019">
    <property type="entry name" value="LIPID II FLIPPASE MURJ"/>
    <property type="match status" value="1"/>
</dbReference>
<feature type="transmembrane region" description="Helical" evidence="9">
    <location>
        <begin position="976"/>
        <end position="1001"/>
    </location>
</feature>
<reference evidence="10 11" key="1">
    <citation type="submission" date="2018-09" db="EMBL/GenBank/DDBJ databases">
        <title>Optimization and identification of Corynebacterium falsenii FN1-14 from fish paste.</title>
        <authorList>
            <person name="Daroonpunt R."/>
            <person name="Tanasupawat S."/>
        </authorList>
    </citation>
    <scope>NUCLEOTIDE SEQUENCE [LARGE SCALE GENOMIC DNA]</scope>
    <source>
        <strain evidence="10 11">FN1-14</strain>
    </source>
</reference>
<feature type="transmembrane region" description="Helical" evidence="9">
    <location>
        <begin position="615"/>
        <end position="634"/>
    </location>
</feature>
<evidence type="ECO:0000256" key="1">
    <source>
        <dbReference type="ARBA" id="ARBA00004651"/>
    </source>
</evidence>
<keyword evidence="6 9" id="KW-1133">Transmembrane helix</keyword>
<feature type="compositionally biased region" description="Polar residues" evidence="8">
    <location>
        <begin position="1151"/>
        <end position="1169"/>
    </location>
</feature>
<feature type="transmembrane region" description="Helical" evidence="9">
    <location>
        <begin position="143"/>
        <end position="164"/>
    </location>
</feature>
<evidence type="ECO:0000313" key="11">
    <source>
        <dbReference type="Proteomes" id="UP000285278"/>
    </source>
</evidence>
<feature type="transmembrane region" description="Helical" evidence="9">
    <location>
        <begin position="249"/>
        <end position="267"/>
    </location>
</feature>
<keyword evidence="3 9" id="KW-0812">Transmembrane</keyword>
<feature type="region of interest" description="Disordered" evidence="8">
    <location>
        <begin position="1225"/>
        <end position="1248"/>
    </location>
</feature>
<evidence type="ECO:0000256" key="8">
    <source>
        <dbReference type="SAM" id="MobiDB-lite"/>
    </source>
</evidence>
<evidence type="ECO:0000256" key="4">
    <source>
        <dbReference type="ARBA" id="ARBA00022960"/>
    </source>
</evidence>
<feature type="transmembrane region" description="Helical" evidence="9">
    <location>
        <begin position="359"/>
        <end position="379"/>
    </location>
</feature>
<dbReference type="InterPro" id="IPR004268">
    <property type="entry name" value="MurJ"/>
</dbReference>
<feature type="transmembrane region" description="Helical" evidence="9">
    <location>
        <begin position="576"/>
        <end position="595"/>
    </location>
</feature>
<dbReference type="Pfam" id="PF03023">
    <property type="entry name" value="MurJ"/>
    <property type="match status" value="1"/>
</dbReference>
<feature type="region of interest" description="Disordered" evidence="8">
    <location>
        <begin position="949"/>
        <end position="968"/>
    </location>
</feature>
<accession>A0A418Q9D7</accession>
<dbReference type="GO" id="GO:0009252">
    <property type="term" value="P:peptidoglycan biosynthetic process"/>
    <property type="evidence" value="ECO:0007669"/>
    <property type="project" value="UniProtKB-KW"/>
</dbReference>
<feature type="transmembrane region" description="Helical" evidence="9">
    <location>
        <begin position="443"/>
        <end position="467"/>
    </location>
</feature>
<feature type="transmembrane region" description="Helical" evidence="9">
    <location>
        <begin position="479"/>
        <end position="498"/>
    </location>
</feature>